<evidence type="ECO:0000313" key="2">
    <source>
        <dbReference type="Proteomes" id="UP001212841"/>
    </source>
</evidence>
<dbReference type="SUPFAM" id="SSF51197">
    <property type="entry name" value="Clavaminate synthase-like"/>
    <property type="match status" value="1"/>
</dbReference>
<proteinExistence type="predicted"/>
<evidence type="ECO:0008006" key="3">
    <source>
        <dbReference type="Google" id="ProtNLM"/>
    </source>
</evidence>
<organism evidence="1 2">
    <name type="scientific">Rhizophlyctis rosea</name>
    <dbReference type="NCBI Taxonomy" id="64517"/>
    <lineage>
        <taxon>Eukaryota</taxon>
        <taxon>Fungi</taxon>
        <taxon>Fungi incertae sedis</taxon>
        <taxon>Chytridiomycota</taxon>
        <taxon>Chytridiomycota incertae sedis</taxon>
        <taxon>Chytridiomycetes</taxon>
        <taxon>Rhizophlyctidales</taxon>
        <taxon>Rhizophlyctidaceae</taxon>
        <taxon>Rhizophlyctis</taxon>
    </lineage>
</organism>
<protein>
    <recommendedName>
        <fullName evidence="3">Phytanoyl-CoA dioxygenase</fullName>
    </recommendedName>
</protein>
<keyword evidence="2" id="KW-1185">Reference proteome</keyword>
<evidence type="ECO:0000313" key="1">
    <source>
        <dbReference type="EMBL" id="KAJ3050344.1"/>
    </source>
</evidence>
<dbReference type="Gene3D" id="2.60.120.620">
    <property type="entry name" value="q2cbj1_9rhob like domain"/>
    <property type="match status" value="1"/>
</dbReference>
<dbReference type="EMBL" id="JADGJD010000525">
    <property type="protein sequence ID" value="KAJ3050344.1"/>
    <property type="molecule type" value="Genomic_DNA"/>
</dbReference>
<dbReference type="PANTHER" id="PTHR40128">
    <property type="entry name" value="EXPRESSED PROTEIN"/>
    <property type="match status" value="1"/>
</dbReference>
<reference evidence="1" key="1">
    <citation type="submission" date="2020-05" db="EMBL/GenBank/DDBJ databases">
        <title>Phylogenomic resolution of chytrid fungi.</title>
        <authorList>
            <person name="Stajich J.E."/>
            <person name="Amses K."/>
            <person name="Simmons R."/>
            <person name="Seto K."/>
            <person name="Myers J."/>
            <person name="Bonds A."/>
            <person name="Quandt C.A."/>
            <person name="Barry K."/>
            <person name="Liu P."/>
            <person name="Grigoriev I."/>
            <person name="Longcore J.E."/>
            <person name="James T.Y."/>
        </authorList>
    </citation>
    <scope>NUCLEOTIDE SEQUENCE</scope>
    <source>
        <strain evidence="1">JEL0318</strain>
    </source>
</reference>
<dbReference type="PANTHER" id="PTHR40128:SF1">
    <property type="entry name" value="PHYTANOYL-COA HYDROXYLASE"/>
    <property type="match status" value="1"/>
</dbReference>
<dbReference type="AlphaFoldDB" id="A0AAD5SC93"/>
<dbReference type="Proteomes" id="UP001212841">
    <property type="component" value="Unassembled WGS sequence"/>
</dbReference>
<accession>A0AAD5SC93</accession>
<comment type="caution">
    <text evidence="1">The sequence shown here is derived from an EMBL/GenBank/DDBJ whole genome shotgun (WGS) entry which is preliminary data.</text>
</comment>
<name>A0AAD5SC93_9FUNG</name>
<gene>
    <name evidence="1" type="ORF">HK097_008697</name>
</gene>
<sequence length="156" mass="17495">MRSTSPDTSPTALRQRLKEDGYLFIPDLFPRDLVLSARRHIVEDMAENGFIEQGTDVMKAAMHSDYVQDPTKPGPNLLGRRDLQKCEQLLKVVEHQHLKHLFAGLYSGSGEGSVTDDVQSQNDDQDVTKVVLMSIESSWDDVKTYLPHGFPSVLVV</sequence>